<reference evidence="2" key="1">
    <citation type="submission" date="2017-09" db="EMBL/GenBank/DDBJ databases">
        <title>Depth-based differentiation of microbial function through sediment-hosted aquifers and enrichment of novel symbionts in the deep terrestrial subsurface.</title>
        <authorList>
            <person name="Probst A.J."/>
            <person name="Ladd B."/>
            <person name="Jarett J.K."/>
            <person name="Geller-Mcgrath D.E."/>
            <person name="Sieber C.M.K."/>
            <person name="Emerson J.B."/>
            <person name="Anantharaman K."/>
            <person name="Thomas B.C."/>
            <person name="Malmstrom R."/>
            <person name="Stieglmeier M."/>
            <person name="Klingl A."/>
            <person name="Woyke T."/>
            <person name="Ryan C.M."/>
            <person name="Banfield J.F."/>
        </authorList>
    </citation>
    <scope>NUCLEOTIDE SEQUENCE [LARGE SCALE GENOMIC DNA]</scope>
</reference>
<sequence length="241" mass="27270">MKKQSNQTVRMATPGQIKDVISAVVESIPVNNLTYEMAQYFIGRKKWLGTEMKKIFSVDNSHADLIADWQAFYCGLGIDCDLSGVIIPDDPGGFGRVIIMAQGITPQSGYDLCAKFFPCWKYTDKNLDEVVVSERTAKDVYAIRVRDRVEADEELRNRSYNDLKRQGIIGITLEEREIFELKFFKETAGKHLDIKNWTFCLGSCYGDGNVPSASWRSGEFEVDWCNPGDVFDDLCSRQAVS</sequence>
<evidence type="ECO:0000313" key="1">
    <source>
        <dbReference type="EMBL" id="PJA82688.1"/>
    </source>
</evidence>
<gene>
    <name evidence="1" type="ORF">CO146_02640</name>
</gene>
<dbReference type="AlphaFoldDB" id="A0A2M7Z2U9"/>
<name>A0A2M7Z2U9_9BACT</name>
<evidence type="ECO:0000313" key="2">
    <source>
        <dbReference type="Proteomes" id="UP000230178"/>
    </source>
</evidence>
<accession>A0A2M7Z2U9</accession>
<dbReference type="EMBL" id="PFVS01000105">
    <property type="protein sequence ID" value="PJA82688.1"/>
    <property type="molecule type" value="Genomic_DNA"/>
</dbReference>
<organism evidence="1 2">
    <name type="scientific">Candidatus Nealsonbacteria bacterium CG_4_9_14_3_um_filter_37_29</name>
    <dbReference type="NCBI Taxonomy" id="1974696"/>
    <lineage>
        <taxon>Bacteria</taxon>
        <taxon>Candidatus Nealsoniibacteriota</taxon>
    </lineage>
</organism>
<dbReference type="Proteomes" id="UP000230178">
    <property type="component" value="Unassembled WGS sequence"/>
</dbReference>
<protein>
    <submittedName>
        <fullName evidence="1">Uncharacterized protein</fullName>
    </submittedName>
</protein>
<comment type="caution">
    <text evidence="1">The sequence shown here is derived from an EMBL/GenBank/DDBJ whole genome shotgun (WGS) entry which is preliminary data.</text>
</comment>
<proteinExistence type="predicted"/>